<keyword evidence="2" id="KW-1185">Reference proteome</keyword>
<reference evidence="1 2" key="1">
    <citation type="submission" date="2018-04" db="EMBL/GenBank/DDBJ databases">
        <title>Chitinophaga fuyangensis sp. nov., isolated from soil in a chemical factory.</title>
        <authorList>
            <person name="Chen K."/>
        </authorList>
    </citation>
    <scope>NUCLEOTIDE SEQUENCE [LARGE SCALE GENOMIC DNA]</scope>
    <source>
        <strain evidence="1 2">LY-1</strain>
    </source>
</reference>
<proteinExistence type="predicted"/>
<evidence type="ECO:0000313" key="2">
    <source>
        <dbReference type="Proteomes" id="UP000244450"/>
    </source>
</evidence>
<protein>
    <submittedName>
        <fullName evidence="1">Uncharacterized protein</fullName>
    </submittedName>
</protein>
<dbReference type="AlphaFoldDB" id="A0A2T7BLL9"/>
<evidence type="ECO:0000313" key="1">
    <source>
        <dbReference type="EMBL" id="PUZ28577.1"/>
    </source>
</evidence>
<gene>
    <name evidence="1" type="ORF">DCC81_03595</name>
</gene>
<name>A0A2T7BLL9_9BACT</name>
<dbReference type="RefSeq" id="WP_108685216.1">
    <property type="nucleotide sequence ID" value="NZ_QCYK01000001.1"/>
</dbReference>
<dbReference type="Proteomes" id="UP000244450">
    <property type="component" value="Unassembled WGS sequence"/>
</dbReference>
<accession>A0A2T7BLL9</accession>
<sequence length="489" mass="54984">MLQRSLQMPITSTHFDLLMISDMEPNANYILELHTYRDNENVPIERRYFDTIHEAMISLLGIPLNRYLSPDLSLGEPELSRVLVLEKTPGSEYQIASTFILPIEDVLNDGPSAGLYLHHNDDRGAEDSIGSLENRIGASFYQFRHYDHDMPMVQLARLVYDDSQKIIADHALEPMIEQLQNSVQVPWQYELRILDTDAAISVHRFHHAGMPAAFDQLIGLKYFDSAASDPKYRWETETPDLMISERSGVPIVTVSVDSKTSEDHRPVSLLVIGGLARLEAIAGVNLSTFAGYGHDGFELPIGSIRGTDHVFTPVPAFAALQDPKSLQQVQLPENAPFTLSLEYRELKSLEQKDAVTAATFKTYTFADLKDAVAALRKIDLESFDVTHAVKWSKKEYLHQATLYHSTERYEVASMFSVLRDQPHVPAGTYLKINPDHLSTDTLHVLHPFVKDLPHQGALLFMAKSAAAQAQELRRTVGPRHFSEGGSRRI</sequence>
<organism evidence="1 2">
    <name type="scientific">Chitinophaga parva</name>
    <dbReference type="NCBI Taxonomy" id="2169414"/>
    <lineage>
        <taxon>Bacteria</taxon>
        <taxon>Pseudomonadati</taxon>
        <taxon>Bacteroidota</taxon>
        <taxon>Chitinophagia</taxon>
        <taxon>Chitinophagales</taxon>
        <taxon>Chitinophagaceae</taxon>
        <taxon>Chitinophaga</taxon>
    </lineage>
</organism>
<comment type="caution">
    <text evidence="1">The sequence shown here is derived from an EMBL/GenBank/DDBJ whole genome shotgun (WGS) entry which is preliminary data.</text>
</comment>
<dbReference type="EMBL" id="QCYK01000001">
    <property type="protein sequence ID" value="PUZ28577.1"/>
    <property type="molecule type" value="Genomic_DNA"/>
</dbReference>